<reference evidence="2" key="1">
    <citation type="submission" date="2019-04" db="EMBL/GenBank/DDBJ databases">
        <title>Evolution of Biomass-Degrading Anaerobic Consortia Revealed by Metagenomics.</title>
        <authorList>
            <person name="Peng X."/>
        </authorList>
    </citation>
    <scope>NUCLEOTIDE SEQUENCE</scope>
    <source>
        <strain evidence="2">SIG140</strain>
    </source>
</reference>
<dbReference type="AlphaFoldDB" id="A0A9D5P265"/>
<organism evidence="2 3">
    <name type="scientific">Xylanibacter ruminicola</name>
    <name type="common">Prevotella ruminicola</name>
    <dbReference type="NCBI Taxonomy" id="839"/>
    <lineage>
        <taxon>Bacteria</taxon>
        <taxon>Pseudomonadati</taxon>
        <taxon>Bacteroidota</taxon>
        <taxon>Bacteroidia</taxon>
        <taxon>Bacteroidales</taxon>
        <taxon>Prevotellaceae</taxon>
        <taxon>Xylanibacter</taxon>
    </lineage>
</organism>
<evidence type="ECO:0008006" key="4">
    <source>
        <dbReference type="Google" id="ProtNLM"/>
    </source>
</evidence>
<evidence type="ECO:0000256" key="1">
    <source>
        <dbReference type="SAM" id="SignalP"/>
    </source>
</evidence>
<name>A0A9D5P265_XYLRU</name>
<dbReference type="EMBL" id="SUYC01000019">
    <property type="protein sequence ID" value="MBE6271898.1"/>
    <property type="molecule type" value="Genomic_DNA"/>
</dbReference>
<accession>A0A9D5P265</accession>
<evidence type="ECO:0000313" key="3">
    <source>
        <dbReference type="Proteomes" id="UP000806522"/>
    </source>
</evidence>
<sequence length="302" mass="35666">MKKFLTYCAIFCLPVLICAFLAEYLTRQVPNPYKYKYEWMQKHAEDVEILVLGSSQTFYGVRPELFEGKVFNLANVSQGNKQNLFLLKYWADRYKQLKTVIIPISLYTWFTPGLEQGVESYRCRYYRIYMDCDLYSDWSLNNLELSDRRTALGKLEKYFSGDSSLGCDKYGWGNIYKLSEKNMGKWDDETEVETAVKMNTAGNWDYIEPNYNLLKEIAEFCQSWNIELILVTPPCWTSYNKKCDSKQLAKMYELTHKFQQEYHLTYLDYLKDPRFDADDFYDCNHLSDVGAIKFTKILIGDI</sequence>
<dbReference type="Proteomes" id="UP000806522">
    <property type="component" value="Unassembled WGS sequence"/>
</dbReference>
<gene>
    <name evidence="2" type="ORF">E7101_13280</name>
</gene>
<comment type="caution">
    <text evidence="2">The sequence shown here is derived from an EMBL/GenBank/DDBJ whole genome shotgun (WGS) entry which is preliminary data.</text>
</comment>
<evidence type="ECO:0000313" key="2">
    <source>
        <dbReference type="EMBL" id="MBE6271898.1"/>
    </source>
</evidence>
<feature type="chain" id="PRO_5039126742" description="DUF1574 domain-containing protein" evidence="1">
    <location>
        <begin position="22"/>
        <end position="302"/>
    </location>
</feature>
<protein>
    <recommendedName>
        <fullName evidence="4">DUF1574 domain-containing protein</fullName>
    </recommendedName>
</protein>
<keyword evidence="1" id="KW-0732">Signal</keyword>
<proteinExistence type="predicted"/>
<dbReference type="SUPFAM" id="SSF52266">
    <property type="entry name" value="SGNH hydrolase"/>
    <property type="match status" value="1"/>
</dbReference>
<feature type="signal peptide" evidence="1">
    <location>
        <begin position="1"/>
        <end position="21"/>
    </location>
</feature>